<evidence type="ECO:0000313" key="1">
    <source>
        <dbReference type="EMBL" id="KAI0092467.1"/>
    </source>
</evidence>
<sequence length="223" mass="25472">MSRHRDVRNMNIQDELDLDEDIDEGGEDDLSSEDYERLVDGLERIRAIIGSPEQSGVSDEEIKGTLYNCYYDEAESLNRILEVQARRHAAQERRDGKLLPLLPGQGEAMNTLSTRKDMSIHTLDDGGWHGDLSPITERTELTEYSRDWPLPADPPMVEHDPPMSSAASTSDYGNVIAYLKILIPSLHLPRFLPFNDCLYLSLHQPRHPLVLVRPLRRPWSYLP</sequence>
<reference evidence="1" key="1">
    <citation type="journal article" date="2021" name="Environ. Microbiol.">
        <title>Gene family expansions and transcriptome signatures uncover fungal adaptations to wood decay.</title>
        <authorList>
            <person name="Hage H."/>
            <person name="Miyauchi S."/>
            <person name="Viragh M."/>
            <person name="Drula E."/>
            <person name="Min B."/>
            <person name="Chaduli D."/>
            <person name="Navarro D."/>
            <person name="Favel A."/>
            <person name="Norest M."/>
            <person name="Lesage-Meessen L."/>
            <person name="Balint B."/>
            <person name="Merenyi Z."/>
            <person name="de Eugenio L."/>
            <person name="Morin E."/>
            <person name="Martinez A.T."/>
            <person name="Baldrian P."/>
            <person name="Stursova M."/>
            <person name="Martinez M.J."/>
            <person name="Novotny C."/>
            <person name="Magnuson J.K."/>
            <person name="Spatafora J.W."/>
            <person name="Maurice S."/>
            <person name="Pangilinan J."/>
            <person name="Andreopoulos W."/>
            <person name="LaButti K."/>
            <person name="Hundley H."/>
            <person name="Na H."/>
            <person name="Kuo A."/>
            <person name="Barry K."/>
            <person name="Lipzen A."/>
            <person name="Henrissat B."/>
            <person name="Riley R."/>
            <person name="Ahrendt S."/>
            <person name="Nagy L.G."/>
            <person name="Grigoriev I.V."/>
            <person name="Martin F."/>
            <person name="Rosso M.N."/>
        </authorList>
    </citation>
    <scope>NUCLEOTIDE SEQUENCE</scope>
    <source>
        <strain evidence="1">CBS 384.51</strain>
    </source>
</reference>
<dbReference type="Proteomes" id="UP001055072">
    <property type="component" value="Unassembled WGS sequence"/>
</dbReference>
<accession>A0ACB8UDK5</accession>
<evidence type="ECO:0000313" key="2">
    <source>
        <dbReference type="Proteomes" id="UP001055072"/>
    </source>
</evidence>
<organism evidence="1 2">
    <name type="scientific">Irpex rosettiformis</name>
    <dbReference type="NCBI Taxonomy" id="378272"/>
    <lineage>
        <taxon>Eukaryota</taxon>
        <taxon>Fungi</taxon>
        <taxon>Dikarya</taxon>
        <taxon>Basidiomycota</taxon>
        <taxon>Agaricomycotina</taxon>
        <taxon>Agaricomycetes</taxon>
        <taxon>Polyporales</taxon>
        <taxon>Irpicaceae</taxon>
        <taxon>Irpex</taxon>
    </lineage>
</organism>
<comment type="caution">
    <text evidence="1">The sequence shown here is derived from an EMBL/GenBank/DDBJ whole genome shotgun (WGS) entry which is preliminary data.</text>
</comment>
<dbReference type="EMBL" id="MU274903">
    <property type="protein sequence ID" value="KAI0092467.1"/>
    <property type="molecule type" value="Genomic_DNA"/>
</dbReference>
<proteinExistence type="predicted"/>
<gene>
    <name evidence="1" type="ORF">BDY19DRAFT_485247</name>
</gene>
<keyword evidence="2" id="KW-1185">Reference proteome</keyword>
<name>A0ACB8UDK5_9APHY</name>
<protein>
    <submittedName>
        <fullName evidence="1">Uncharacterized protein</fullName>
    </submittedName>
</protein>